<dbReference type="CDD" id="cd01347">
    <property type="entry name" value="ligand_gated_channel"/>
    <property type="match status" value="1"/>
</dbReference>
<evidence type="ECO:0000256" key="11">
    <source>
        <dbReference type="RuleBase" id="RU003357"/>
    </source>
</evidence>
<name>A0ABM6DKC7_9BORD</name>
<feature type="compositionally biased region" description="Low complexity" evidence="12">
    <location>
        <begin position="48"/>
        <end position="64"/>
    </location>
</feature>
<dbReference type="Proteomes" id="UP000092950">
    <property type="component" value="Chromosome"/>
</dbReference>
<dbReference type="EMBL" id="CP016440">
    <property type="protein sequence ID" value="ANY18316.1"/>
    <property type="molecule type" value="Genomic_DNA"/>
</dbReference>
<gene>
    <name evidence="15" type="ORF">BBN53_12000</name>
</gene>
<dbReference type="PANTHER" id="PTHR32552">
    <property type="entry name" value="FERRICHROME IRON RECEPTOR-RELATED"/>
    <property type="match status" value="1"/>
</dbReference>
<dbReference type="Gene3D" id="2.170.130.10">
    <property type="entry name" value="TonB-dependent receptor, plug domain"/>
    <property type="match status" value="1"/>
</dbReference>
<keyword evidence="5 10" id="KW-0812">Transmembrane</keyword>
<evidence type="ECO:0000259" key="13">
    <source>
        <dbReference type="Pfam" id="PF00593"/>
    </source>
</evidence>
<dbReference type="InterPro" id="IPR000531">
    <property type="entry name" value="Beta-barrel_TonB"/>
</dbReference>
<comment type="similarity">
    <text evidence="2 10 11">Belongs to the TonB-dependent receptor family.</text>
</comment>
<dbReference type="InterPro" id="IPR010105">
    <property type="entry name" value="TonB_sidphr_rcpt"/>
</dbReference>
<evidence type="ECO:0000256" key="7">
    <source>
        <dbReference type="ARBA" id="ARBA00023136"/>
    </source>
</evidence>
<evidence type="ECO:0000313" key="16">
    <source>
        <dbReference type="Proteomes" id="UP000092950"/>
    </source>
</evidence>
<keyword evidence="16" id="KW-1185">Reference proteome</keyword>
<dbReference type="Pfam" id="PF00593">
    <property type="entry name" value="TonB_dep_Rec_b-barrel"/>
    <property type="match status" value="1"/>
</dbReference>
<accession>A0ABM6DKC7</accession>
<comment type="subcellular location">
    <subcellularLocation>
        <location evidence="1 10">Cell outer membrane</location>
        <topology evidence="1 10">Multi-pass membrane protein</topology>
    </subcellularLocation>
</comment>
<dbReference type="NCBIfam" id="TIGR01783">
    <property type="entry name" value="TonB-siderophor"/>
    <property type="match status" value="1"/>
</dbReference>
<feature type="domain" description="TonB-dependent receptor plug" evidence="14">
    <location>
        <begin position="69"/>
        <end position="170"/>
    </location>
</feature>
<evidence type="ECO:0000256" key="12">
    <source>
        <dbReference type="SAM" id="MobiDB-lite"/>
    </source>
</evidence>
<proteinExistence type="inferred from homology"/>
<evidence type="ECO:0000313" key="15">
    <source>
        <dbReference type="EMBL" id="ANY18316.1"/>
    </source>
</evidence>
<evidence type="ECO:0000256" key="5">
    <source>
        <dbReference type="ARBA" id="ARBA00022692"/>
    </source>
</evidence>
<feature type="domain" description="TonB-dependent receptor-like beta-barrel" evidence="13">
    <location>
        <begin position="275"/>
        <end position="688"/>
    </location>
</feature>
<keyword evidence="4 10" id="KW-1134">Transmembrane beta strand</keyword>
<dbReference type="PANTHER" id="PTHR32552:SF74">
    <property type="entry name" value="HYDROXAMATE SIDEROPHORE RECEPTOR FHUE"/>
    <property type="match status" value="1"/>
</dbReference>
<evidence type="ECO:0000259" key="14">
    <source>
        <dbReference type="Pfam" id="PF07715"/>
    </source>
</evidence>
<evidence type="ECO:0000256" key="1">
    <source>
        <dbReference type="ARBA" id="ARBA00004571"/>
    </source>
</evidence>
<keyword evidence="3 10" id="KW-0813">Transport</keyword>
<evidence type="ECO:0000256" key="2">
    <source>
        <dbReference type="ARBA" id="ARBA00009810"/>
    </source>
</evidence>
<dbReference type="Pfam" id="PF07715">
    <property type="entry name" value="Plug"/>
    <property type="match status" value="1"/>
</dbReference>
<evidence type="ECO:0000256" key="10">
    <source>
        <dbReference type="PROSITE-ProRule" id="PRU01360"/>
    </source>
</evidence>
<dbReference type="NCBIfam" id="NF007447">
    <property type="entry name" value="PRK10003.1"/>
    <property type="match status" value="1"/>
</dbReference>
<evidence type="ECO:0000256" key="9">
    <source>
        <dbReference type="ARBA" id="ARBA00023237"/>
    </source>
</evidence>
<evidence type="ECO:0000256" key="8">
    <source>
        <dbReference type="ARBA" id="ARBA00023170"/>
    </source>
</evidence>
<dbReference type="SUPFAM" id="SSF56935">
    <property type="entry name" value="Porins"/>
    <property type="match status" value="1"/>
</dbReference>
<dbReference type="InterPro" id="IPR037066">
    <property type="entry name" value="Plug_dom_sf"/>
</dbReference>
<keyword evidence="8 15" id="KW-0675">Receptor</keyword>
<protein>
    <submittedName>
        <fullName evidence="15">TonB-dependent receptor</fullName>
    </submittedName>
</protein>
<feature type="region of interest" description="Disordered" evidence="12">
    <location>
        <begin position="1"/>
        <end position="73"/>
    </location>
</feature>
<evidence type="ECO:0000256" key="6">
    <source>
        <dbReference type="ARBA" id="ARBA00023077"/>
    </source>
</evidence>
<evidence type="ECO:0000256" key="3">
    <source>
        <dbReference type="ARBA" id="ARBA00022448"/>
    </source>
</evidence>
<evidence type="ECO:0000256" key="4">
    <source>
        <dbReference type="ARBA" id="ARBA00022452"/>
    </source>
</evidence>
<dbReference type="InterPro" id="IPR039426">
    <property type="entry name" value="TonB-dep_rcpt-like"/>
</dbReference>
<dbReference type="InterPro" id="IPR012910">
    <property type="entry name" value="Plug_dom"/>
</dbReference>
<organism evidence="15 16">
    <name type="scientific">Bordetella pseudohinzii</name>
    <dbReference type="NCBI Taxonomy" id="1331258"/>
    <lineage>
        <taxon>Bacteria</taxon>
        <taxon>Pseudomonadati</taxon>
        <taxon>Pseudomonadota</taxon>
        <taxon>Betaproteobacteria</taxon>
        <taxon>Burkholderiales</taxon>
        <taxon>Alcaligenaceae</taxon>
        <taxon>Bordetella</taxon>
    </lineage>
</organism>
<reference evidence="15 16" key="1">
    <citation type="submission" date="2016-07" db="EMBL/GenBank/DDBJ databases">
        <title>Complete genome sequences of Bordetella pseudohinzii.</title>
        <authorList>
            <person name="Spilker T."/>
            <person name="Darrah R."/>
            <person name="LiPuma J.J."/>
        </authorList>
    </citation>
    <scope>NUCLEOTIDE SEQUENCE [LARGE SCALE GENOMIC DNA]</scope>
    <source>
        <strain evidence="15 16">HI4681</strain>
    </source>
</reference>
<sequence>MPTVLPAYAASTETEEPAAVSPQSREERGGVAVLPAVTVSAQRPGADTEGTGSYTTGTTKAATGLSLSPRETPQSVTVVTRQRMDDQQLNSVKDVLENTTGISSTTLDTERVSYYSRGFSIDSFQYDGVPTTYIPGSFLPGEGVLDTAFYDRVEVVRGATGLLQGVGDPSASVNLVRKRPLREFSLTGSLGAGSWDNYRGVLDVSTPLTTSGNVRARVVGAYQDRNSFLDYYQQRRQAFYGVVEADLTSSTTLSLGHEYQDSDPKGITWGGQPLFYSDGSRTDWSRSKNTAPRWSHWSNRINTTFAHLEHEFDNGWSVRVNAEHRRVDSSNELFSMNGYPDRASGEGLWPIALGGRSNSRQNNFDVMASGPFALFGRDHELMVGASTSRLRAHDNSAFIFPTDPIGSIYDWSGNYPKPDFASFPHDASSTTIKQTGLYSAARFSLADPLKLIVGARLSNYEMERDSSRGEPFHYKKDNKLIPYAGLVYDIDDTYSVYTSYTEIFKPQTDRDRNDKVLGPTKGKNTEVGIKGEYLDGRLNASFAVFEARLDGVPQIDSGHLLPDGSQAYYAANGTKSRGFDIDVQGEIARDWNLYAGISHFTASQGDGQRLSTQIPRTTARLFTTYRLPGDWNRLTIGGGVNWQSRFYGTATGPQGEVQVGQASYALASLMARYDVSKNTTITANVNNLFDRKYYTMTGFYNHYLYGEPRNFMVNMTYKFE</sequence>
<keyword evidence="7 10" id="KW-0472">Membrane</keyword>
<dbReference type="Gene3D" id="2.40.170.20">
    <property type="entry name" value="TonB-dependent receptor, beta-barrel domain"/>
    <property type="match status" value="1"/>
</dbReference>
<keyword evidence="9 10" id="KW-0998">Cell outer membrane</keyword>
<dbReference type="InterPro" id="IPR036942">
    <property type="entry name" value="Beta-barrel_TonB_sf"/>
</dbReference>
<dbReference type="PROSITE" id="PS52016">
    <property type="entry name" value="TONB_DEPENDENT_REC_3"/>
    <property type="match status" value="1"/>
</dbReference>
<keyword evidence="6 11" id="KW-0798">TonB box</keyword>